<comment type="caution">
    <text evidence="7">The sequence shown here is derived from an EMBL/GenBank/DDBJ whole genome shotgun (WGS) entry which is preliminary data.</text>
</comment>
<sequence>MPTLTSASCAMILALAACLASGHAGAQVRIGLSAPLTGPDAAFGQGLRLGAEQAVADLNRAGGVNGQRLVLVVADDAGDGKQGLAVAQRFATERVGLVVGPFHAGVAGLALPAYADAGIVAILPGSGFPGLTAKGLWNVFRAMPNDGEQAAAAAAYLLRRHPGQRIGLVHDKSPFGRGLAEEVGRLLKAQGQSEVAFETLPRGERDAGALVARLKRARVEAVYFGGLGPEAALLLRGLREAGLNVPLVGTDGLADPAFPQAAGPAAEGTVMTLTPEPRKLPDPKGARGPRTPEADAVAARAYAAVEVLRQGVEGARTAEARAVAAYLRQGVTVRTFLGEIAFDGKGDLRADPRRPAFGLQVWRRTPDGRIDYAGNDADAP</sequence>
<protein>
    <submittedName>
        <fullName evidence="7">Branched-chain amino acid transport system substrate-binding protein</fullName>
    </submittedName>
</protein>
<dbReference type="Pfam" id="PF13458">
    <property type="entry name" value="Peripla_BP_6"/>
    <property type="match status" value="1"/>
</dbReference>
<feature type="signal peptide" evidence="5">
    <location>
        <begin position="1"/>
        <end position="26"/>
    </location>
</feature>
<accession>A0ABV2KYH0</accession>
<dbReference type="PRINTS" id="PR00337">
    <property type="entry name" value="LEUILEVALBP"/>
</dbReference>
<dbReference type="Gene3D" id="3.40.50.2300">
    <property type="match status" value="2"/>
</dbReference>
<dbReference type="SUPFAM" id="SSF53822">
    <property type="entry name" value="Periplasmic binding protein-like I"/>
    <property type="match status" value="1"/>
</dbReference>
<dbReference type="EMBL" id="JBEPMM010000001">
    <property type="protein sequence ID" value="MET3690623.1"/>
    <property type="molecule type" value="Genomic_DNA"/>
</dbReference>
<dbReference type="InterPro" id="IPR000709">
    <property type="entry name" value="Leu_Ile_Val-bd"/>
</dbReference>
<keyword evidence="8" id="KW-1185">Reference proteome</keyword>
<evidence type="ECO:0000313" key="7">
    <source>
        <dbReference type="EMBL" id="MET3690623.1"/>
    </source>
</evidence>
<keyword evidence="3 5" id="KW-0732">Signal</keyword>
<dbReference type="PANTHER" id="PTHR47151:SF2">
    <property type="entry name" value="AMINO ACID BINDING PROTEIN"/>
    <property type="match status" value="1"/>
</dbReference>
<evidence type="ECO:0000259" key="6">
    <source>
        <dbReference type="Pfam" id="PF13458"/>
    </source>
</evidence>
<name>A0ABV2KYH0_9HYPH</name>
<dbReference type="Proteomes" id="UP001549145">
    <property type="component" value="Unassembled WGS sequence"/>
</dbReference>
<evidence type="ECO:0000256" key="2">
    <source>
        <dbReference type="ARBA" id="ARBA00022448"/>
    </source>
</evidence>
<gene>
    <name evidence="7" type="ORF">ABID43_000142</name>
</gene>
<evidence type="ECO:0000313" key="8">
    <source>
        <dbReference type="Proteomes" id="UP001549145"/>
    </source>
</evidence>
<evidence type="ECO:0000256" key="4">
    <source>
        <dbReference type="ARBA" id="ARBA00022970"/>
    </source>
</evidence>
<organism evidence="7 8">
    <name type="scientific">Methylobacterium goesingense</name>
    <dbReference type="NCBI Taxonomy" id="243690"/>
    <lineage>
        <taxon>Bacteria</taxon>
        <taxon>Pseudomonadati</taxon>
        <taxon>Pseudomonadota</taxon>
        <taxon>Alphaproteobacteria</taxon>
        <taxon>Hyphomicrobiales</taxon>
        <taxon>Methylobacteriaceae</taxon>
        <taxon>Methylobacterium</taxon>
    </lineage>
</organism>
<dbReference type="CDD" id="cd06342">
    <property type="entry name" value="PBP1_ABC_LIVBP-like"/>
    <property type="match status" value="1"/>
</dbReference>
<keyword evidence="2" id="KW-0813">Transport</keyword>
<evidence type="ECO:0000256" key="3">
    <source>
        <dbReference type="ARBA" id="ARBA00022729"/>
    </source>
</evidence>
<proteinExistence type="inferred from homology"/>
<dbReference type="InterPro" id="IPR028081">
    <property type="entry name" value="Leu-bd"/>
</dbReference>
<feature type="domain" description="Leucine-binding protein" evidence="6">
    <location>
        <begin position="27"/>
        <end position="345"/>
    </location>
</feature>
<comment type="similarity">
    <text evidence="1">Belongs to the leucine-binding protein family.</text>
</comment>
<reference evidence="7 8" key="1">
    <citation type="submission" date="2024-06" db="EMBL/GenBank/DDBJ databases">
        <title>Genomic Encyclopedia of Type Strains, Phase IV (KMG-IV): sequencing the most valuable type-strain genomes for metagenomic binning, comparative biology and taxonomic classification.</title>
        <authorList>
            <person name="Goeker M."/>
        </authorList>
    </citation>
    <scope>NUCLEOTIDE SEQUENCE [LARGE SCALE GENOMIC DNA]</scope>
    <source>
        <strain evidence="7 8">DSM 21331</strain>
    </source>
</reference>
<evidence type="ECO:0000256" key="1">
    <source>
        <dbReference type="ARBA" id="ARBA00010062"/>
    </source>
</evidence>
<keyword evidence="4" id="KW-0029">Amino-acid transport</keyword>
<dbReference type="InterPro" id="IPR028082">
    <property type="entry name" value="Peripla_BP_I"/>
</dbReference>
<evidence type="ECO:0000256" key="5">
    <source>
        <dbReference type="SAM" id="SignalP"/>
    </source>
</evidence>
<feature type="chain" id="PRO_5047458258" evidence="5">
    <location>
        <begin position="27"/>
        <end position="380"/>
    </location>
</feature>
<dbReference type="PANTHER" id="PTHR47151">
    <property type="entry name" value="LEU/ILE/VAL-BINDING ABC TRANSPORTER SUBUNIT"/>
    <property type="match status" value="1"/>
</dbReference>
<dbReference type="RefSeq" id="WP_238279983.1">
    <property type="nucleotide sequence ID" value="NZ_BPQL01000069.1"/>
</dbReference>